<sequence>MLGIIRTYPPVGGWPFNSHLMLCLLRPPQVIWTVFSYLDRFRGKTTQGDESKCYMLSSCPDLHATLAVTLAAADTFASKWFSLAAYYQYVQGILRLDKSLANKDPPTVAWYLEGVFSIFCLARRGAIIATTTWSHSSDSLAIISLQTNHPSGIPGTWSTRISVEAGLYQSPLHENLFGLLLCGWESQANDCSLAFRSDRHNMVLARVVCVCVPRLPLPSAYRVLWGRTRGPSSGWDPLAHGRDISSMFSCILISPQVLLFLFGLLSRISFSRPSVLQWVEIVYFARRSAPIPLPHYPRLSRKGFSALLLYAVLCFRHLVCHCRRHPVRGSK</sequence>
<proteinExistence type="predicted"/>
<gene>
    <name evidence="1" type="ORF">QBC46DRAFT_15176</name>
</gene>
<organism evidence="1 2">
    <name type="scientific">Diplogelasinospora grovesii</name>
    <dbReference type="NCBI Taxonomy" id="303347"/>
    <lineage>
        <taxon>Eukaryota</taxon>
        <taxon>Fungi</taxon>
        <taxon>Dikarya</taxon>
        <taxon>Ascomycota</taxon>
        <taxon>Pezizomycotina</taxon>
        <taxon>Sordariomycetes</taxon>
        <taxon>Sordariomycetidae</taxon>
        <taxon>Sordariales</taxon>
        <taxon>Diplogelasinosporaceae</taxon>
        <taxon>Diplogelasinospora</taxon>
    </lineage>
</organism>
<dbReference type="EMBL" id="MU853762">
    <property type="protein sequence ID" value="KAK3943988.1"/>
    <property type="molecule type" value="Genomic_DNA"/>
</dbReference>
<reference evidence="2" key="1">
    <citation type="journal article" date="2023" name="Mol. Phylogenet. Evol.">
        <title>Genome-scale phylogeny and comparative genomics of the fungal order Sordariales.</title>
        <authorList>
            <person name="Hensen N."/>
            <person name="Bonometti L."/>
            <person name="Westerberg I."/>
            <person name="Brannstrom I.O."/>
            <person name="Guillou S."/>
            <person name="Cros-Aarteil S."/>
            <person name="Calhoun S."/>
            <person name="Haridas S."/>
            <person name="Kuo A."/>
            <person name="Mondo S."/>
            <person name="Pangilinan J."/>
            <person name="Riley R."/>
            <person name="LaButti K."/>
            <person name="Andreopoulos B."/>
            <person name="Lipzen A."/>
            <person name="Chen C."/>
            <person name="Yan M."/>
            <person name="Daum C."/>
            <person name="Ng V."/>
            <person name="Clum A."/>
            <person name="Steindorff A."/>
            <person name="Ohm R.A."/>
            <person name="Martin F."/>
            <person name="Silar P."/>
            <person name="Natvig D.O."/>
            <person name="Lalanne C."/>
            <person name="Gautier V."/>
            <person name="Ament-Velasquez S.L."/>
            <person name="Kruys A."/>
            <person name="Hutchinson M.I."/>
            <person name="Powell A.J."/>
            <person name="Barry K."/>
            <person name="Miller A.N."/>
            <person name="Grigoriev I.V."/>
            <person name="Debuchy R."/>
            <person name="Gladieux P."/>
            <person name="Hiltunen Thoren M."/>
            <person name="Johannesson H."/>
        </authorList>
    </citation>
    <scope>NUCLEOTIDE SEQUENCE [LARGE SCALE GENOMIC DNA]</scope>
    <source>
        <strain evidence="2">CBS 340.73</strain>
    </source>
</reference>
<accession>A0AAN6NH31</accession>
<comment type="caution">
    <text evidence="1">The sequence shown here is derived from an EMBL/GenBank/DDBJ whole genome shotgun (WGS) entry which is preliminary data.</text>
</comment>
<dbReference type="AlphaFoldDB" id="A0AAN6NH31"/>
<evidence type="ECO:0000313" key="1">
    <source>
        <dbReference type="EMBL" id="KAK3943988.1"/>
    </source>
</evidence>
<dbReference type="Proteomes" id="UP001303473">
    <property type="component" value="Unassembled WGS sequence"/>
</dbReference>
<protein>
    <submittedName>
        <fullName evidence="1">Uncharacterized protein</fullName>
    </submittedName>
</protein>
<name>A0AAN6NH31_9PEZI</name>
<keyword evidence="2" id="KW-1185">Reference proteome</keyword>
<evidence type="ECO:0000313" key="2">
    <source>
        <dbReference type="Proteomes" id="UP001303473"/>
    </source>
</evidence>